<reference evidence="5 6" key="1">
    <citation type="submission" date="2020-07" db="EMBL/GenBank/DDBJ databases">
        <title>Genomic Encyclopedia of Type Strains, Phase III (KMG-III): the genomes of soil and plant-associated and newly described type strains.</title>
        <authorList>
            <person name="Whitman W."/>
        </authorList>
    </citation>
    <scope>NUCLEOTIDE SEQUENCE [LARGE SCALE GENOMIC DNA]</scope>
    <source>
        <strain evidence="5 6">CECT 8576</strain>
    </source>
</reference>
<protein>
    <submittedName>
        <fullName evidence="5">Threonine dehydratase</fullName>
        <ecNumber evidence="5">4.3.1.19</ecNumber>
    </submittedName>
</protein>
<dbReference type="InterPro" id="IPR050147">
    <property type="entry name" value="Ser/Thr_Dehydratase"/>
</dbReference>
<dbReference type="GO" id="GO:0030170">
    <property type="term" value="F:pyridoxal phosphate binding"/>
    <property type="evidence" value="ECO:0007669"/>
    <property type="project" value="InterPro"/>
</dbReference>
<dbReference type="InterPro" id="IPR000634">
    <property type="entry name" value="Ser/Thr_deHydtase_PyrdxlP-BS"/>
</dbReference>
<dbReference type="EC" id="4.3.1.19" evidence="5"/>
<dbReference type="GO" id="GO:0006567">
    <property type="term" value="P:L-threonine catabolic process"/>
    <property type="evidence" value="ECO:0007669"/>
    <property type="project" value="TreeGrafter"/>
</dbReference>
<evidence type="ECO:0000256" key="3">
    <source>
        <dbReference type="ARBA" id="ARBA00023239"/>
    </source>
</evidence>
<keyword evidence="3 5" id="KW-0456">Lyase</keyword>
<dbReference type="AlphaFoldDB" id="A0A852YZ80"/>
<name>A0A852YZ80_9ACTN</name>
<dbReference type="Gene3D" id="3.40.50.1100">
    <property type="match status" value="2"/>
</dbReference>
<dbReference type="GO" id="GO:0004794">
    <property type="term" value="F:threonine deaminase activity"/>
    <property type="evidence" value="ECO:0007669"/>
    <property type="project" value="UniProtKB-EC"/>
</dbReference>
<dbReference type="RefSeq" id="WP_179535498.1">
    <property type="nucleotide sequence ID" value="NZ_JACBYW010000004.1"/>
</dbReference>
<dbReference type="Pfam" id="PF00291">
    <property type="entry name" value="PALP"/>
    <property type="match status" value="1"/>
</dbReference>
<feature type="domain" description="Tryptophan synthase beta chain-like PALP" evidence="4">
    <location>
        <begin position="14"/>
        <end position="304"/>
    </location>
</feature>
<evidence type="ECO:0000259" key="4">
    <source>
        <dbReference type="Pfam" id="PF00291"/>
    </source>
</evidence>
<evidence type="ECO:0000313" key="5">
    <source>
        <dbReference type="EMBL" id="NYH79042.1"/>
    </source>
</evidence>
<dbReference type="SUPFAM" id="SSF53686">
    <property type="entry name" value="Tryptophan synthase beta subunit-like PLP-dependent enzymes"/>
    <property type="match status" value="1"/>
</dbReference>
<organism evidence="5 6">
    <name type="scientific">Actinopolyspora biskrensis</name>
    <dbReference type="NCBI Taxonomy" id="1470178"/>
    <lineage>
        <taxon>Bacteria</taxon>
        <taxon>Bacillati</taxon>
        <taxon>Actinomycetota</taxon>
        <taxon>Actinomycetes</taxon>
        <taxon>Actinopolysporales</taxon>
        <taxon>Actinopolysporaceae</taxon>
        <taxon>Actinopolyspora</taxon>
    </lineage>
</organism>
<dbReference type="InterPro" id="IPR036052">
    <property type="entry name" value="TrpB-like_PALP_sf"/>
</dbReference>
<dbReference type="Proteomes" id="UP000548304">
    <property type="component" value="Unassembled WGS sequence"/>
</dbReference>
<evidence type="ECO:0000313" key="6">
    <source>
        <dbReference type="Proteomes" id="UP000548304"/>
    </source>
</evidence>
<comment type="caution">
    <text evidence="5">The sequence shown here is derived from an EMBL/GenBank/DDBJ whole genome shotgun (WGS) entry which is preliminary data.</text>
</comment>
<evidence type="ECO:0000256" key="1">
    <source>
        <dbReference type="ARBA" id="ARBA00001933"/>
    </source>
</evidence>
<keyword evidence="2" id="KW-0663">Pyridoxal phosphate</keyword>
<dbReference type="GO" id="GO:0006565">
    <property type="term" value="P:L-serine catabolic process"/>
    <property type="evidence" value="ECO:0007669"/>
    <property type="project" value="TreeGrafter"/>
</dbReference>
<keyword evidence="6" id="KW-1185">Reference proteome</keyword>
<dbReference type="EMBL" id="JACBYW010000004">
    <property type="protein sequence ID" value="NYH79042.1"/>
    <property type="molecule type" value="Genomic_DNA"/>
</dbReference>
<dbReference type="PANTHER" id="PTHR48078:SF6">
    <property type="entry name" value="L-THREONINE DEHYDRATASE CATABOLIC TDCB"/>
    <property type="match status" value="1"/>
</dbReference>
<proteinExistence type="predicted"/>
<accession>A0A852YZ80</accession>
<dbReference type="GO" id="GO:0009097">
    <property type="term" value="P:isoleucine biosynthetic process"/>
    <property type="evidence" value="ECO:0007669"/>
    <property type="project" value="TreeGrafter"/>
</dbReference>
<dbReference type="NCBIfam" id="NF006094">
    <property type="entry name" value="PRK08246.1"/>
    <property type="match status" value="1"/>
</dbReference>
<dbReference type="PANTHER" id="PTHR48078">
    <property type="entry name" value="THREONINE DEHYDRATASE, MITOCHONDRIAL-RELATED"/>
    <property type="match status" value="1"/>
</dbReference>
<evidence type="ECO:0000256" key="2">
    <source>
        <dbReference type="ARBA" id="ARBA00022898"/>
    </source>
</evidence>
<comment type="cofactor">
    <cofactor evidence="1">
        <name>pyridoxal 5'-phosphate</name>
        <dbReference type="ChEBI" id="CHEBI:597326"/>
    </cofactor>
</comment>
<gene>
    <name evidence="5" type="ORF">FHR84_002376</name>
</gene>
<sequence>MVTRSDVEAAQQRISGHIRRTPVLELPPGTVAGAAKVWLKLEQLQLTGSFKARGAFNRVVSGIAAGQADDVGVVAASGGNAGLAVACAATRWNLPARVYVPETAPEVKVAKLEKLGAEVVRTGRKYAEAYEAAVADASESGALFCHAYDQPEICAGQGTLGTELLEQTGGELDTILLAVGGGGLMAGVAAATESSARVVGVEPRTIPTLGSALEAGGPVEVDVSGVAADSLGASRIGGIAHEVAVRTGVESVLVEDSDIVAAREHLWSEYRLVVEHGTASAMAALLSGAYRPSEGERVAVVLCGANTDLADLG</sequence>
<dbReference type="InterPro" id="IPR001926">
    <property type="entry name" value="TrpB-like_PALP"/>
</dbReference>
<dbReference type="PROSITE" id="PS00165">
    <property type="entry name" value="DEHYDRATASE_SER_THR"/>
    <property type="match status" value="1"/>
</dbReference>
<dbReference type="GO" id="GO:0003941">
    <property type="term" value="F:L-serine ammonia-lyase activity"/>
    <property type="evidence" value="ECO:0007669"/>
    <property type="project" value="TreeGrafter"/>
</dbReference>